<dbReference type="Proteomes" id="UP000736787">
    <property type="component" value="Unassembled WGS sequence"/>
</dbReference>
<reference evidence="1" key="1">
    <citation type="submission" date="2018-10" db="EMBL/GenBank/DDBJ databases">
        <title>Effector identification in a new, highly contiguous assembly of the strawberry crown rot pathogen Phytophthora cactorum.</title>
        <authorList>
            <person name="Armitage A.D."/>
            <person name="Nellist C.F."/>
            <person name="Bates H."/>
            <person name="Vickerstaff R.J."/>
            <person name="Harrison R.J."/>
        </authorList>
    </citation>
    <scope>NUCLEOTIDE SEQUENCE</scope>
    <source>
        <strain evidence="1">4040</strain>
    </source>
</reference>
<gene>
    <name evidence="1" type="ORF">PC117_g4916</name>
</gene>
<accession>A0A8T1EEV3</accession>
<sequence>MSSLMFGNSGFKDNSKVKDSVSLRSNVESVVAIAVALRTQI</sequence>
<dbReference type="EMBL" id="RCMK01000082">
    <property type="protein sequence ID" value="KAG2949886.1"/>
    <property type="molecule type" value="Genomic_DNA"/>
</dbReference>
<protein>
    <submittedName>
        <fullName evidence="1">Uncharacterized protein</fullName>
    </submittedName>
</protein>
<evidence type="ECO:0000313" key="1">
    <source>
        <dbReference type="EMBL" id="KAG2949886.1"/>
    </source>
</evidence>
<comment type="caution">
    <text evidence="1">The sequence shown here is derived from an EMBL/GenBank/DDBJ whole genome shotgun (WGS) entry which is preliminary data.</text>
</comment>
<dbReference type="AlphaFoldDB" id="A0A8T1EEV3"/>
<organism evidence="1 2">
    <name type="scientific">Phytophthora cactorum</name>
    <dbReference type="NCBI Taxonomy" id="29920"/>
    <lineage>
        <taxon>Eukaryota</taxon>
        <taxon>Sar</taxon>
        <taxon>Stramenopiles</taxon>
        <taxon>Oomycota</taxon>
        <taxon>Peronosporomycetes</taxon>
        <taxon>Peronosporales</taxon>
        <taxon>Peronosporaceae</taxon>
        <taxon>Phytophthora</taxon>
    </lineage>
</organism>
<proteinExistence type="predicted"/>
<name>A0A8T1EEV3_9STRA</name>
<evidence type="ECO:0000313" key="2">
    <source>
        <dbReference type="Proteomes" id="UP000736787"/>
    </source>
</evidence>